<evidence type="ECO:0000313" key="3">
    <source>
        <dbReference type="Proteomes" id="UP001189429"/>
    </source>
</evidence>
<dbReference type="InterPro" id="IPR016161">
    <property type="entry name" value="Ald_DH/histidinol_DH"/>
</dbReference>
<dbReference type="PANTHER" id="PTHR11063:SF8">
    <property type="entry name" value="DELTA-1-PYRROLINE-5-CARBOXYLATE SYNTHASE"/>
    <property type="match status" value="1"/>
</dbReference>
<protein>
    <recommendedName>
        <fullName evidence="4">Glutamate-5-semialdehyde dehydrogenase</fullName>
    </recommendedName>
</protein>
<dbReference type="Gene3D" id="3.40.605.10">
    <property type="entry name" value="Aldehyde Dehydrogenase, Chain A, domain 1"/>
    <property type="match status" value="1"/>
</dbReference>
<keyword evidence="1" id="KW-0175">Coiled coil</keyword>
<gene>
    <name evidence="2" type="ORF">PCOR1329_LOCUS65866</name>
</gene>
<proteinExistence type="predicted"/>
<dbReference type="PANTHER" id="PTHR11063">
    <property type="entry name" value="GLUTAMATE SEMIALDEHYDE DEHYDROGENASE"/>
    <property type="match status" value="1"/>
</dbReference>
<reference evidence="2" key="1">
    <citation type="submission" date="2023-10" db="EMBL/GenBank/DDBJ databases">
        <authorList>
            <person name="Chen Y."/>
            <person name="Shah S."/>
            <person name="Dougan E. K."/>
            <person name="Thang M."/>
            <person name="Chan C."/>
        </authorList>
    </citation>
    <scope>NUCLEOTIDE SEQUENCE [LARGE SCALE GENOMIC DNA]</scope>
</reference>
<sequence length="213" mass="22848">MEDAARRARAASRALVGASCETKNAALAAFRRHLAARRAEIEEANRQDKEEAEAAVKEGKLSSSLLKRLDISGAKFDTLLTGIDEVVQLPDPVGQVTYANRVSEGLDLYRVTCPIGVGLIIFESRPDAAVQIASLAMKSGNALLLKGGREAQRSNAALAEIDDDPDLDTQDVYPTDDFGEPEKIDILQPVRVPQASPARLVCHQGGGLQDSEV</sequence>
<accession>A0ABN9WBS4</accession>
<evidence type="ECO:0000313" key="2">
    <source>
        <dbReference type="EMBL" id="CAK0883733.1"/>
    </source>
</evidence>
<feature type="coiled-coil region" evidence="1">
    <location>
        <begin position="27"/>
        <end position="58"/>
    </location>
</feature>
<dbReference type="InterPro" id="IPR016162">
    <property type="entry name" value="Ald_DH_N"/>
</dbReference>
<evidence type="ECO:0000256" key="1">
    <source>
        <dbReference type="SAM" id="Coils"/>
    </source>
</evidence>
<comment type="caution">
    <text evidence="2">The sequence shown here is derived from an EMBL/GenBank/DDBJ whole genome shotgun (WGS) entry which is preliminary data.</text>
</comment>
<organism evidence="2 3">
    <name type="scientific">Prorocentrum cordatum</name>
    <dbReference type="NCBI Taxonomy" id="2364126"/>
    <lineage>
        <taxon>Eukaryota</taxon>
        <taxon>Sar</taxon>
        <taxon>Alveolata</taxon>
        <taxon>Dinophyceae</taxon>
        <taxon>Prorocentrales</taxon>
        <taxon>Prorocentraceae</taxon>
        <taxon>Prorocentrum</taxon>
    </lineage>
</organism>
<dbReference type="SUPFAM" id="SSF53720">
    <property type="entry name" value="ALDH-like"/>
    <property type="match status" value="1"/>
</dbReference>
<evidence type="ECO:0008006" key="4">
    <source>
        <dbReference type="Google" id="ProtNLM"/>
    </source>
</evidence>
<dbReference type="Proteomes" id="UP001189429">
    <property type="component" value="Unassembled WGS sequence"/>
</dbReference>
<name>A0ABN9WBS4_9DINO</name>
<keyword evidence="3" id="KW-1185">Reference proteome</keyword>
<dbReference type="EMBL" id="CAUYUJ010018455">
    <property type="protein sequence ID" value="CAK0883733.1"/>
    <property type="molecule type" value="Genomic_DNA"/>
</dbReference>